<accession>A0A7S1UQE6</accession>
<dbReference type="Gene3D" id="1.10.220.60">
    <property type="entry name" value="GRIP domain"/>
    <property type="match status" value="1"/>
</dbReference>
<evidence type="ECO:0000256" key="2">
    <source>
        <dbReference type="SAM" id="MobiDB-lite"/>
    </source>
</evidence>
<dbReference type="Pfam" id="PF01465">
    <property type="entry name" value="GRIP"/>
    <property type="match status" value="1"/>
</dbReference>
<reference evidence="4" key="1">
    <citation type="submission" date="2021-01" db="EMBL/GenBank/DDBJ databases">
        <authorList>
            <person name="Corre E."/>
            <person name="Pelletier E."/>
            <person name="Niang G."/>
            <person name="Scheremetjew M."/>
            <person name="Finn R."/>
            <person name="Kale V."/>
            <person name="Holt S."/>
            <person name="Cochrane G."/>
            <person name="Meng A."/>
            <person name="Brown T."/>
            <person name="Cohen L."/>
        </authorList>
    </citation>
    <scope>NUCLEOTIDE SEQUENCE</scope>
    <source>
        <strain evidence="4">CCMP 410</strain>
    </source>
</reference>
<organism evidence="4">
    <name type="scientific">Grammatophora oceanica</name>
    <dbReference type="NCBI Taxonomy" id="210454"/>
    <lineage>
        <taxon>Eukaryota</taxon>
        <taxon>Sar</taxon>
        <taxon>Stramenopiles</taxon>
        <taxon>Ochrophyta</taxon>
        <taxon>Bacillariophyta</taxon>
        <taxon>Fragilariophyceae</taxon>
        <taxon>Fragilariophycidae</taxon>
        <taxon>Rhabdonematales</taxon>
        <taxon>Grammatophoraceae</taxon>
        <taxon>Grammatophora</taxon>
    </lineage>
</organism>
<dbReference type="PROSITE" id="PS50913">
    <property type="entry name" value="GRIP"/>
    <property type="match status" value="1"/>
</dbReference>
<feature type="region of interest" description="Disordered" evidence="2">
    <location>
        <begin position="1"/>
        <end position="31"/>
    </location>
</feature>
<dbReference type="SMART" id="SM00755">
    <property type="entry name" value="Grip"/>
    <property type="match status" value="1"/>
</dbReference>
<dbReference type="EMBL" id="HBGK01007768">
    <property type="protein sequence ID" value="CAD9275112.1"/>
    <property type="molecule type" value="Transcribed_RNA"/>
</dbReference>
<sequence>MAERDGGETPPPSSSGVTSTTNKAAAQMAKMKAANDKYKQLLKMAKERIQTQEEEMTTLKAVNKKLKEQVERESERADTLSIDDGDQAMLGHHTPGDVTPIIETSLTISRVCHRIRLTEEGGGDDEDEEIWALIEFDTYNPDGPELAPTSRKYKKWRKFETEEDLDDFIRRDTGEPLTLPPYSLSPEQSLEIQKEAKQQVSQVTEEFRRFRVRAEVQRKQADAQIRDLHNTNVQSATRRIEGEDVEKELEQARTDHVQLERLKAELAEQEAQWKEAYDVLLAENNTLKSSGSEALLAAQWRQRYETLLTEKDDLQTRLQMEVEKAEATAEQRRKVDAGKYEMKYRDLKESFRLYRKKAKEIFEAQQRGDVGLLQFADKSAEDAKLSYLKNLLVNYLSSDLAVKEHMEGAIGTVLKFTPDDYEKIKKRKEEEESWF</sequence>
<name>A0A7S1UQE6_9STRA</name>
<feature type="compositionally biased region" description="Low complexity" evidence="2">
    <location>
        <begin position="14"/>
        <end position="31"/>
    </location>
</feature>
<proteinExistence type="predicted"/>
<feature type="coiled-coil region" evidence="1">
    <location>
        <begin position="211"/>
        <end position="317"/>
    </location>
</feature>
<gene>
    <name evidence="4" type="ORF">GOCE00092_LOCUS4020</name>
</gene>
<dbReference type="InterPro" id="IPR000237">
    <property type="entry name" value="GRIP_dom"/>
</dbReference>
<protein>
    <recommendedName>
        <fullName evidence="3">GRIP domain-containing protein</fullName>
    </recommendedName>
</protein>
<evidence type="ECO:0000313" key="4">
    <source>
        <dbReference type="EMBL" id="CAD9275112.1"/>
    </source>
</evidence>
<feature type="domain" description="GRIP" evidence="3">
    <location>
        <begin position="378"/>
        <end position="427"/>
    </location>
</feature>
<evidence type="ECO:0000256" key="1">
    <source>
        <dbReference type="SAM" id="Coils"/>
    </source>
</evidence>
<evidence type="ECO:0000259" key="3">
    <source>
        <dbReference type="PROSITE" id="PS50913"/>
    </source>
</evidence>
<dbReference type="AlphaFoldDB" id="A0A7S1UQE6"/>
<keyword evidence="1" id="KW-0175">Coiled coil</keyword>